<dbReference type="EMBL" id="MU117997">
    <property type="protein sequence ID" value="KAF9649485.1"/>
    <property type="molecule type" value="Genomic_DNA"/>
</dbReference>
<protein>
    <submittedName>
        <fullName evidence="1">Uncharacterized protein</fullName>
    </submittedName>
</protein>
<proteinExistence type="predicted"/>
<organism evidence="1 2">
    <name type="scientific">Thelephora ganbajun</name>
    <name type="common">Ganba fungus</name>
    <dbReference type="NCBI Taxonomy" id="370292"/>
    <lineage>
        <taxon>Eukaryota</taxon>
        <taxon>Fungi</taxon>
        <taxon>Dikarya</taxon>
        <taxon>Basidiomycota</taxon>
        <taxon>Agaricomycotina</taxon>
        <taxon>Agaricomycetes</taxon>
        <taxon>Thelephorales</taxon>
        <taxon>Thelephoraceae</taxon>
        <taxon>Thelephora</taxon>
    </lineage>
</organism>
<dbReference type="Proteomes" id="UP000886501">
    <property type="component" value="Unassembled WGS sequence"/>
</dbReference>
<accession>A0ACB6ZJ94</accession>
<reference evidence="1" key="2">
    <citation type="journal article" date="2020" name="Nat. Commun.">
        <title>Large-scale genome sequencing of mycorrhizal fungi provides insights into the early evolution of symbiotic traits.</title>
        <authorList>
            <person name="Miyauchi S."/>
            <person name="Kiss E."/>
            <person name="Kuo A."/>
            <person name="Drula E."/>
            <person name="Kohler A."/>
            <person name="Sanchez-Garcia M."/>
            <person name="Morin E."/>
            <person name="Andreopoulos B."/>
            <person name="Barry K.W."/>
            <person name="Bonito G."/>
            <person name="Buee M."/>
            <person name="Carver A."/>
            <person name="Chen C."/>
            <person name="Cichocki N."/>
            <person name="Clum A."/>
            <person name="Culley D."/>
            <person name="Crous P.W."/>
            <person name="Fauchery L."/>
            <person name="Girlanda M."/>
            <person name="Hayes R.D."/>
            <person name="Keri Z."/>
            <person name="LaButti K."/>
            <person name="Lipzen A."/>
            <person name="Lombard V."/>
            <person name="Magnuson J."/>
            <person name="Maillard F."/>
            <person name="Murat C."/>
            <person name="Nolan M."/>
            <person name="Ohm R.A."/>
            <person name="Pangilinan J."/>
            <person name="Pereira M.F."/>
            <person name="Perotto S."/>
            <person name="Peter M."/>
            <person name="Pfister S."/>
            <person name="Riley R."/>
            <person name="Sitrit Y."/>
            <person name="Stielow J.B."/>
            <person name="Szollosi G."/>
            <person name="Zifcakova L."/>
            <person name="Stursova M."/>
            <person name="Spatafora J.W."/>
            <person name="Tedersoo L."/>
            <person name="Vaario L.M."/>
            <person name="Yamada A."/>
            <person name="Yan M."/>
            <person name="Wang P."/>
            <person name="Xu J."/>
            <person name="Bruns T."/>
            <person name="Baldrian P."/>
            <person name="Vilgalys R."/>
            <person name="Dunand C."/>
            <person name="Henrissat B."/>
            <person name="Grigoriev I.V."/>
            <person name="Hibbett D."/>
            <person name="Nagy L.G."/>
            <person name="Martin F.M."/>
        </authorList>
    </citation>
    <scope>NUCLEOTIDE SEQUENCE</scope>
    <source>
        <strain evidence="1">P2</strain>
    </source>
</reference>
<reference evidence="1" key="1">
    <citation type="submission" date="2019-10" db="EMBL/GenBank/DDBJ databases">
        <authorList>
            <consortium name="DOE Joint Genome Institute"/>
            <person name="Kuo A."/>
            <person name="Miyauchi S."/>
            <person name="Kiss E."/>
            <person name="Drula E."/>
            <person name="Kohler A."/>
            <person name="Sanchez-Garcia M."/>
            <person name="Andreopoulos B."/>
            <person name="Barry K.W."/>
            <person name="Bonito G."/>
            <person name="Buee M."/>
            <person name="Carver A."/>
            <person name="Chen C."/>
            <person name="Cichocki N."/>
            <person name="Clum A."/>
            <person name="Culley D."/>
            <person name="Crous P.W."/>
            <person name="Fauchery L."/>
            <person name="Girlanda M."/>
            <person name="Hayes R."/>
            <person name="Keri Z."/>
            <person name="Labutti K."/>
            <person name="Lipzen A."/>
            <person name="Lombard V."/>
            <person name="Magnuson J."/>
            <person name="Maillard F."/>
            <person name="Morin E."/>
            <person name="Murat C."/>
            <person name="Nolan M."/>
            <person name="Ohm R."/>
            <person name="Pangilinan J."/>
            <person name="Pereira M."/>
            <person name="Perotto S."/>
            <person name="Peter M."/>
            <person name="Riley R."/>
            <person name="Sitrit Y."/>
            <person name="Stielow B."/>
            <person name="Szollosi G."/>
            <person name="Zifcakova L."/>
            <person name="Stursova M."/>
            <person name="Spatafora J.W."/>
            <person name="Tedersoo L."/>
            <person name="Vaario L.-M."/>
            <person name="Yamada A."/>
            <person name="Yan M."/>
            <person name="Wang P."/>
            <person name="Xu J."/>
            <person name="Bruns T."/>
            <person name="Baldrian P."/>
            <person name="Vilgalys R."/>
            <person name="Henrissat B."/>
            <person name="Grigoriev I.V."/>
            <person name="Hibbett D."/>
            <person name="Nagy L.G."/>
            <person name="Martin F.M."/>
        </authorList>
    </citation>
    <scope>NUCLEOTIDE SEQUENCE</scope>
    <source>
        <strain evidence="1">P2</strain>
    </source>
</reference>
<keyword evidence="2" id="KW-1185">Reference proteome</keyword>
<comment type="caution">
    <text evidence="1">The sequence shown here is derived from an EMBL/GenBank/DDBJ whole genome shotgun (WGS) entry which is preliminary data.</text>
</comment>
<evidence type="ECO:0000313" key="2">
    <source>
        <dbReference type="Proteomes" id="UP000886501"/>
    </source>
</evidence>
<gene>
    <name evidence="1" type="ORF">BDM02DRAFT_3260337</name>
</gene>
<name>A0ACB6ZJ94_THEGA</name>
<sequence length="177" mass="19631">MSSRKPPKEKTHLCRWDKCHGKAVSKSTFYAHGNSVKKTASSLSQRTRDLILSLPQTSAPPRTRNPRIRRTKGSVSTDGDPPHSSERVAQSDSIPCSLWCRGNAQHNEASPEIRQVSRPQTLLGQEPAPCPSSPPPETNDFDEQDLPPSIPADDINEGDPPLDYTFNDFEEEVLCSR</sequence>
<evidence type="ECO:0000313" key="1">
    <source>
        <dbReference type="EMBL" id="KAF9649485.1"/>
    </source>
</evidence>